<dbReference type="CDD" id="cd00082">
    <property type="entry name" value="HisKA"/>
    <property type="match status" value="1"/>
</dbReference>
<evidence type="ECO:0000256" key="3">
    <source>
        <dbReference type="ARBA" id="ARBA00012438"/>
    </source>
</evidence>
<keyword evidence="9" id="KW-0067">ATP-binding</keyword>
<dbReference type="SUPFAM" id="SSF47384">
    <property type="entry name" value="Homodimeric domain of signal transducing histidine kinase"/>
    <property type="match status" value="1"/>
</dbReference>
<dbReference type="EMBL" id="SNZR01000019">
    <property type="protein sequence ID" value="TDR84543.1"/>
    <property type="molecule type" value="Genomic_DNA"/>
</dbReference>
<dbReference type="Proteomes" id="UP000295122">
    <property type="component" value="Unassembled WGS sequence"/>
</dbReference>
<dbReference type="AlphaFoldDB" id="A0A4R7BHZ1"/>
<keyword evidence="7" id="KW-0547">Nucleotide-binding</keyword>
<accession>A0A4R7BHZ1</accession>
<feature type="domain" description="Histidine kinase" evidence="13">
    <location>
        <begin position="186"/>
        <end position="405"/>
    </location>
</feature>
<dbReference type="SUPFAM" id="SSF55785">
    <property type="entry name" value="PYP-like sensor domain (PAS domain)"/>
    <property type="match status" value="1"/>
</dbReference>
<sequence length="411" mass="44182">MVSRIVKGLVLVTACGLAVVLPVLALSRGDWAGAAGTVFLAGMAIWGFLGRGVVPQAEPTAKTPGRPGRDALLTSPDPVVAVDRRAVVTAANDAAFAMLPGLRVGVPLAFTLRAPEVLEALRSTISTGEPGEIEYGGRTGAEAFLAVRLRPLQGGPDPRSPAVALFFSDRTKERRVEAMRVDFIATVSHELRTPLASLTGFIETLAGPARDDPRARDRFLGIMRDQAERMRRLVDDLLQLSRVELHEHVAPTAPVELGGLVMHMIEIMGPLAKDRKVTITLDRAPEPLTVPGDRDELLRVVENLIANAMKYGGEGTVEVSLRPADQGRAVELAITDHGPGIPPEHLPRLTERFYRVNEAESRARGGTGLGLAIVKHVVGRHRGRLTIESELGRGTTVRILFPAIAGRRPVL</sequence>
<dbReference type="Gene3D" id="3.30.565.10">
    <property type="entry name" value="Histidine kinase-like ATPase, C-terminal domain"/>
    <property type="match status" value="1"/>
</dbReference>
<comment type="caution">
    <text evidence="14">The sequence shown here is derived from an EMBL/GenBank/DDBJ whole genome shotgun (WGS) entry which is preliminary data.</text>
</comment>
<dbReference type="SUPFAM" id="SSF55874">
    <property type="entry name" value="ATPase domain of HSP90 chaperone/DNA topoisomerase II/histidine kinase"/>
    <property type="match status" value="1"/>
</dbReference>
<proteinExistence type="predicted"/>
<organism evidence="14 15">
    <name type="scientific">Enterovirga rhinocerotis</name>
    <dbReference type="NCBI Taxonomy" id="1339210"/>
    <lineage>
        <taxon>Bacteria</taxon>
        <taxon>Pseudomonadati</taxon>
        <taxon>Pseudomonadota</taxon>
        <taxon>Alphaproteobacteria</taxon>
        <taxon>Hyphomicrobiales</taxon>
        <taxon>Methylobacteriaceae</taxon>
        <taxon>Enterovirga</taxon>
    </lineage>
</organism>
<dbReference type="InterPro" id="IPR004358">
    <property type="entry name" value="Sig_transdc_His_kin-like_C"/>
</dbReference>
<comment type="catalytic activity">
    <reaction evidence="1">
        <text>ATP + protein L-histidine = ADP + protein N-phospho-L-histidine.</text>
        <dbReference type="EC" id="2.7.13.3"/>
    </reaction>
</comment>
<dbReference type="GO" id="GO:0016036">
    <property type="term" value="P:cellular response to phosphate starvation"/>
    <property type="evidence" value="ECO:0007669"/>
    <property type="project" value="TreeGrafter"/>
</dbReference>
<keyword evidence="5" id="KW-0597">Phosphoprotein</keyword>
<dbReference type="GO" id="GO:0000155">
    <property type="term" value="F:phosphorelay sensor kinase activity"/>
    <property type="evidence" value="ECO:0007669"/>
    <property type="project" value="InterPro"/>
</dbReference>
<keyword evidence="12" id="KW-1133">Transmembrane helix</keyword>
<dbReference type="Pfam" id="PF02518">
    <property type="entry name" value="HATPase_c"/>
    <property type="match status" value="1"/>
</dbReference>
<keyword evidence="4" id="KW-1003">Cell membrane</keyword>
<dbReference type="RefSeq" id="WP_245513438.1">
    <property type="nucleotide sequence ID" value="NZ_SNZR01000019.1"/>
</dbReference>
<name>A0A4R7BHZ1_9HYPH</name>
<dbReference type="InterPro" id="IPR003661">
    <property type="entry name" value="HisK_dim/P_dom"/>
</dbReference>
<dbReference type="GO" id="GO:0005524">
    <property type="term" value="F:ATP binding"/>
    <property type="evidence" value="ECO:0007669"/>
    <property type="project" value="UniProtKB-KW"/>
</dbReference>
<dbReference type="PRINTS" id="PR00344">
    <property type="entry name" value="BCTRLSENSOR"/>
</dbReference>
<evidence type="ECO:0000259" key="13">
    <source>
        <dbReference type="PROSITE" id="PS50109"/>
    </source>
</evidence>
<dbReference type="InterPro" id="IPR003594">
    <property type="entry name" value="HATPase_dom"/>
</dbReference>
<dbReference type="PANTHER" id="PTHR45453:SF1">
    <property type="entry name" value="PHOSPHATE REGULON SENSOR PROTEIN PHOR"/>
    <property type="match status" value="1"/>
</dbReference>
<keyword evidence="6" id="KW-0808">Transferase</keyword>
<evidence type="ECO:0000256" key="10">
    <source>
        <dbReference type="ARBA" id="ARBA00023012"/>
    </source>
</evidence>
<evidence type="ECO:0000256" key="2">
    <source>
        <dbReference type="ARBA" id="ARBA00004236"/>
    </source>
</evidence>
<keyword evidence="8 14" id="KW-0418">Kinase</keyword>
<gene>
    <name evidence="14" type="ORF">EV668_4902</name>
</gene>
<protein>
    <recommendedName>
        <fullName evidence="3">histidine kinase</fullName>
        <ecNumber evidence="3">2.7.13.3</ecNumber>
    </recommendedName>
</protein>
<keyword evidence="12" id="KW-0812">Transmembrane</keyword>
<evidence type="ECO:0000313" key="14">
    <source>
        <dbReference type="EMBL" id="TDR84543.1"/>
    </source>
</evidence>
<dbReference type="InterPro" id="IPR005467">
    <property type="entry name" value="His_kinase_dom"/>
</dbReference>
<comment type="subcellular location">
    <subcellularLocation>
        <location evidence="2">Cell membrane</location>
    </subcellularLocation>
</comment>
<dbReference type="SMART" id="SM00387">
    <property type="entry name" value="HATPase_c"/>
    <property type="match status" value="1"/>
</dbReference>
<evidence type="ECO:0000256" key="1">
    <source>
        <dbReference type="ARBA" id="ARBA00000085"/>
    </source>
</evidence>
<dbReference type="PROSITE" id="PS50109">
    <property type="entry name" value="HIS_KIN"/>
    <property type="match status" value="1"/>
</dbReference>
<dbReference type="InterPro" id="IPR036097">
    <property type="entry name" value="HisK_dim/P_sf"/>
</dbReference>
<reference evidence="14 15" key="1">
    <citation type="submission" date="2019-03" db="EMBL/GenBank/DDBJ databases">
        <title>Genomic Encyclopedia of Type Strains, Phase IV (KMG-IV): sequencing the most valuable type-strain genomes for metagenomic binning, comparative biology and taxonomic classification.</title>
        <authorList>
            <person name="Goeker M."/>
        </authorList>
    </citation>
    <scope>NUCLEOTIDE SEQUENCE [LARGE SCALE GENOMIC DNA]</scope>
    <source>
        <strain evidence="14 15">DSM 25903</strain>
    </source>
</reference>
<evidence type="ECO:0000256" key="4">
    <source>
        <dbReference type="ARBA" id="ARBA00022475"/>
    </source>
</evidence>
<dbReference type="Pfam" id="PF00512">
    <property type="entry name" value="HisKA"/>
    <property type="match status" value="1"/>
</dbReference>
<keyword evidence="10" id="KW-0902">Two-component regulatory system</keyword>
<dbReference type="SMART" id="SM00388">
    <property type="entry name" value="HisKA"/>
    <property type="match status" value="1"/>
</dbReference>
<dbReference type="FunFam" id="3.30.565.10:FF:000006">
    <property type="entry name" value="Sensor histidine kinase WalK"/>
    <property type="match status" value="1"/>
</dbReference>
<evidence type="ECO:0000256" key="7">
    <source>
        <dbReference type="ARBA" id="ARBA00022741"/>
    </source>
</evidence>
<dbReference type="EC" id="2.7.13.3" evidence="3"/>
<feature type="transmembrane region" description="Helical" evidence="12">
    <location>
        <begin position="35"/>
        <end position="54"/>
    </location>
</feature>
<keyword evidence="15" id="KW-1185">Reference proteome</keyword>
<dbReference type="PANTHER" id="PTHR45453">
    <property type="entry name" value="PHOSPHATE REGULON SENSOR PROTEIN PHOR"/>
    <property type="match status" value="1"/>
</dbReference>
<evidence type="ECO:0000256" key="9">
    <source>
        <dbReference type="ARBA" id="ARBA00022840"/>
    </source>
</evidence>
<dbReference type="InterPro" id="IPR035965">
    <property type="entry name" value="PAS-like_dom_sf"/>
</dbReference>
<dbReference type="GO" id="GO:0005886">
    <property type="term" value="C:plasma membrane"/>
    <property type="evidence" value="ECO:0007669"/>
    <property type="project" value="UniProtKB-SubCell"/>
</dbReference>
<dbReference type="InterPro" id="IPR036890">
    <property type="entry name" value="HATPase_C_sf"/>
</dbReference>
<evidence type="ECO:0000256" key="5">
    <source>
        <dbReference type="ARBA" id="ARBA00022553"/>
    </source>
</evidence>
<evidence type="ECO:0000256" key="8">
    <source>
        <dbReference type="ARBA" id="ARBA00022777"/>
    </source>
</evidence>
<dbReference type="GO" id="GO:0004721">
    <property type="term" value="F:phosphoprotein phosphatase activity"/>
    <property type="evidence" value="ECO:0007669"/>
    <property type="project" value="TreeGrafter"/>
</dbReference>
<evidence type="ECO:0000256" key="11">
    <source>
        <dbReference type="ARBA" id="ARBA00023136"/>
    </source>
</evidence>
<evidence type="ECO:0000313" key="15">
    <source>
        <dbReference type="Proteomes" id="UP000295122"/>
    </source>
</evidence>
<evidence type="ECO:0000256" key="6">
    <source>
        <dbReference type="ARBA" id="ARBA00022679"/>
    </source>
</evidence>
<dbReference type="InterPro" id="IPR050351">
    <property type="entry name" value="BphY/WalK/GraS-like"/>
</dbReference>
<evidence type="ECO:0000256" key="12">
    <source>
        <dbReference type="SAM" id="Phobius"/>
    </source>
</evidence>
<dbReference type="Gene3D" id="1.10.287.130">
    <property type="match status" value="1"/>
</dbReference>
<keyword evidence="11 12" id="KW-0472">Membrane</keyword>
<dbReference type="FunFam" id="1.10.287.130:FF:000008">
    <property type="entry name" value="Two-component sensor histidine kinase"/>
    <property type="match status" value="1"/>
</dbReference>